<reference evidence="13 14" key="1">
    <citation type="submission" date="2020-08" db="EMBL/GenBank/DDBJ databases">
        <title>Genomic Encyclopedia of Type Strains, Phase III (KMG-III): the genomes of soil and plant-associated and newly described type strains.</title>
        <authorList>
            <person name="Whitman W."/>
        </authorList>
    </citation>
    <scope>NUCLEOTIDE SEQUENCE [LARGE SCALE GENOMIC DNA]</scope>
    <source>
        <strain evidence="13 14">CECT 8960</strain>
    </source>
</reference>
<dbReference type="Pfam" id="PF08533">
    <property type="entry name" value="Glyco_hydro_42C"/>
    <property type="match status" value="1"/>
</dbReference>
<name>A0A7W7Q1S1_9PSEU</name>
<dbReference type="GO" id="GO:0009341">
    <property type="term" value="C:beta-galactosidase complex"/>
    <property type="evidence" value="ECO:0007669"/>
    <property type="project" value="InterPro"/>
</dbReference>
<feature type="active site" description="Nucleophile" evidence="7">
    <location>
        <position position="312"/>
    </location>
</feature>
<evidence type="ECO:0000256" key="9">
    <source>
        <dbReference type="PIRSR" id="PIRSR001084-3"/>
    </source>
</evidence>
<keyword evidence="9" id="KW-0479">Metal-binding</keyword>
<evidence type="ECO:0000256" key="3">
    <source>
        <dbReference type="ARBA" id="ARBA00012756"/>
    </source>
</evidence>
<feature type="active site" description="Proton donor" evidence="7">
    <location>
        <position position="153"/>
    </location>
</feature>
<dbReference type="InterPro" id="IPR017853">
    <property type="entry name" value="GH"/>
</dbReference>
<feature type="binding site" evidence="8">
    <location>
        <position position="114"/>
    </location>
    <ligand>
        <name>substrate</name>
    </ligand>
</feature>
<dbReference type="PANTHER" id="PTHR36447">
    <property type="entry name" value="BETA-GALACTOSIDASE GANA"/>
    <property type="match status" value="1"/>
</dbReference>
<dbReference type="InterPro" id="IPR013780">
    <property type="entry name" value="Glyco_hydro_b"/>
</dbReference>
<feature type="binding site" evidence="9">
    <location>
        <position position="118"/>
    </location>
    <ligand>
        <name>Zn(2+)</name>
        <dbReference type="ChEBI" id="CHEBI:29105"/>
    </ligand>
</feature>
<dbReference type="GO" id="GO:0006012">
    <property type="term" value="P:galactose metabolic process"/>
    <property type="evidence" value="ECO:0007669"/>
    <property type="project" value="InterPro"/>
</dbReference>
<dbReference type="Gene3D" id="3.20.20.80">
    <property type="entry name" value="Glycosidases"/>
    <property type="match status" value="1"/>
</dbReference>
<evidence type="ECO:0000313" key="13">
    <source>
        <dbReference type="EMBL" id="MBB4905420.1"/>
    </source>
</evidence>
<organism evidence="13 14">
    <name type="scientific">Actinophytocola algeriensis</name>
    <dbReference type="NCBI Taxonomy" id="1768010"/>
    <lineage>
        <taxon>Bacteria</taxon>
        <taxon>Bacillati</taxon>
        <taxon>Actinomycetota</taxon>
        <taxon>Actinomycetes</taxon>
        <taxon>Pseudonocardiales</taxon>
        <taxon>Pseudonocardiaceae</taxon>
    </lineage>
</organism>
<dbReference type="GO" id="GO:0004565">
    <property type="term" value="F:beta-galactosidase activity"/>
    <property type="evidence" value="ECO:0007669"/>
    <property type="project" value="UniProtKB-EC"/>
</dbReference>
<evidence type="ECO:0000256" key="7">
    <source>
        <dbReference type="PIRSR" id="PIRSR001084-1"/>
    </source>
</evidence>
<keyword evidence="4 6" id="KW-0378">Hydrolase</keyword>
<feature type="binding site" evidence="8">
    <location>
        <position position="320"/>
    </location>
    <ligand>
        <name>substrate</name>
    </ligand>
</feature>
<dbReference type="Gene3D" id="2.60.40.1180">
    <property type="entry name" value="Golgi alpha-mannosidase II"/>
    <property type="match status" value="1"/>
</dbReference>
<feature type="domain" description="Glycoside hydrolase family 42 N-terminal" evidence="10">
    <location>
        <begin position="17"/>
        <end position="389"/>
    </location>
</feature>
<comment type="caution">
    <text evidence="13">The sequence shown here is derived from an EMBL/GenBank/DDBJ whole genome shotgun (WGS) entry which is preliminary data.</text>
</comment>
<dbReference type="AlphaFoldDB" id="A0A7W7Q1S1"/>
<dbReference type="PANTHER" id="PTHR36447:SF1">
    <property type="entry name" value="BETA-GALACTOSIDASE GANA"/>
    <property type="match status" value="1"/>
</dbReference>
<dbReference type="RefSeq" id="WP_311770955.1">
    <property type="nucleotide sequence ID" value="NZ_JACHJQ010000002.1"/>
</dbReference>
<feature type="binding site" evidence="9">
    <location>
        <position position="161"/>
    </location>
    <ligand>
        <name>Zn(2+)</name>
        <dbReference type="ChEBI" id="CHEBI:29105"/>
    </ligand>
</feature>
<protein>
    <recommendedName>
        <fullName evidence="3 6">Beta-galactosidase</fullName>
        <shortName evidence="6">Beta-gal</shortName>
        <ecNumber evidence="3 6">3.2.1.23</ecNumber>
    </recommendedName>
</protein>
<gene>
    <name evidence="13" type="ORF">FHR82_001637</name>
</gene>
<dbReference type="InterPro" id="IPR013739">
    <property type="entry name" value="Beta_galactosidase_C"/>
</dbReference>
<evidence type="ECO:0000259" key="10">
    <source>
        <dbReference type="Pfam" id="PF02449"/>
    </source>
</evidence>
<feature type="binding site" evidence="9">
    <location>
        <position position="163"/>
    </location>
    <ligand>
        <name>Zn(2+)</name>
        <dbReference type="ChEBI" id="CHEBI:29105"/>
    </ligand>
</feature>
<sequence>MESVVRHRLGRFGFGADYNPEQWPESVWDEDMALMKAAGVSMVSVGIFGWAATESAPGEFDFSWLDKVMDLLSANGIGACLATMTASPPPWLAHRHPETLPRRADGTVLWPGARQHYCPSSPVYREHAARLVEAIAARYAGHPALAMWHIGNEYGCHVPECFCDVSAAAFRDWLGERYGGAGDTVDALNEAWSTTFWSQRYTDLAEVWPPRAAPTFLNPAQVLDYKRFSSRALLECYLMEKEILRRHTPDVPVTTNFVGAWHRVDVTDWAPHLDIVSYDSYPDPHDRDTVVQAAFTYDQMRALHGKPWLLLEQAPSAVNWRERNAPKAPGEMRLWSYQAVARGADAVLYFQWRQSRGGAERYHSAIVPHAGPESRVFLETSELGGELARLAPVLGSRTDADVALVTDWSSGWALQGKALPASDLELEEVNLAHYRPLWNAGVAVDVVAPTADLSGYKLVVVPNLYAVETEVAARLTEYVRGGGHLLMSFFSGIVDGSERVHLGGYPGPFRELLGLTVDEFWPLRACGTIALGSGGTGTLWSEWITAQGAEVLDTFTGKLDGKPAITRNEFGDGVATYLATRPDTATLASVVARVLGDAGVSPVLPGAPAGVEAVRRDQWLFLLNHNETEVTVPVPAGATNTLTGEPLAESERLAGRGVLVAHLG</sequence>
<dbReference type="Pfam" id="PF08532">
    <property type="entry name" value="Glyco_hydro_42M"/>
    <property type="match status" value="1"/>
</dbReference>
<keyword evidence="14" id="KW-1185">Reference proteome</keyword>
<keyword evidence="9" id="KW-0862">Zinc</keyword>
<dbReference type="SUPFAM" id="SSF52317">
    <property type="entry name" value="Class I glutamine amidotransferase-like"/>
    <property type="match status" value="1"/>
</dbReference>
<dbReference type="InterPro" id="IPR013738">
    <property type="entry name" value="Beta_galactosidase_Trimer"/>
</dbReference>
<dbReference type="InterPro" id="IPR029062">
    <property type="entry name" value="Class_I_gatase-like"/>
</dbReference>
<feature type="domain" description="Beta-galactosidase trimerisation" evidence="11">
    <location>
        <begin position="400"/>
        <end position="600"/>
    </location>
</feature>
<evidence type="ECO:0000256" key="4">
    <source>
        <dbReference type="ARBA" id="ARBA00022801"/>
    </source>
</evidence>
<dbReference type="CDD" id="cd03143">
    <property type="entry name" value="A4_beta-galactosidase_middle_domain"/>
    <property type="match status" value="1"/>
</dbReference>
<dbReference type="GO" id="GO:0046872">
    <property type="term" value="F:metal ion binding"/>
    <property type="evidence" value="ECO:0007669"/>
    <property type="project" value="UniProtKB-KW"/>
</dbReference>
<comment type="similarity">
    <text evidence="2 6">Belongs to the glycosyl hydrolase 42 family.</text>
</comment>
<evidence type="ECO:0000256" key="8">
    <source>
        <dbReference type="PIRSR" id="PIRSR001084-2"/>
    </source>
</evidence>
<dbReference type="Pfam" id="PF02449">
    <property type="entry name" value="Glyco_hydro_42"/>
    <property type="match status" value="1"/>
</dbReference>
<evidence type="ECO:0000259" key="12">
    <source>
        <dbReference type="Pfam" id="PF08533"/>
    </source>
</evidence>
<evidence type="ECO:0000256" key="2">
    <source>
        <dbReference type="ARBA" id="ARBA00005940"/>
    </source>
</evidence>
<dbReference type="SUPFAM" id="SSF51445">
    <property type="entry name" value="(Trans)glycosidases"/>
    <property type="match status" value="1"/>
</dbReference>
<feature type="binding site" evidence="8">
    <location>
        <position position="152"/>
    </location>
    <ligand>
        <name>substrate</name>
    </ligand>
</feature>
<accession>A0A7W7Q1S1</accession>
<dbReference type="InterPro" id="IPR003476">
    <property type="entry name" value="Glyco_hydro_42"/>
</dbReference>
<feature type="domain" description="Beta-galactosidase C-terminal" evidence="12">
    <location>
        <begin position="610"/>
        <end position="661"/>
    </location>
</feature>
<keyword evidence="5 6" id="KW-0326">Glycosidase</keyword>
<dbReference type="Gene3D" id="3.40.50.880">
    <property type="match status" value="1"/>
</dbReference>
<dbReference type="InterPro" id="IPR013529">
    <property type="entry name" value="Glyco_hydro_42_N"/>
</dbReference>
<evidence type="ECO:0000256" key="6">
    <source>
        <dbReference type="PIRNR" id="PIRNR001084"/>
    </source>
</evidence>
<evidence type="ECO:0000259" key="11">
    <source>
        <dbReference type="Pfam" id="PF08532"/>
    </source>
</evidence>
<dbReference type="EMBL" id="JACHJQ010000002">
    <property type="protein sequence ID" value="MBB4905420.1"/>
    <property type="molecule type" value="Genomic_DNA"/>
</dbReference>
<evidence type="ECO:0000256" key="5">
    <source>
        <dbReference type="ARBA" id="ARBA00023295"/>
    </source>
</evidence>
<evidence type="ECO:0000313" key="14">
    <source>
        <dbReference type="Proteomes" id="UP000520767"/>
    </source>
</evidence>
<evidence type="ECO:0000256" key="1">
    <source>
        <dbReference type="ARBA" id="ARBA00001412"/>
    </source>
</evidence>
<dbReference type="EC" id="3.2.1.23" evidence="3 6"/>
<dbReference type="Proteomes" id="UP000520767">
    <property type="component" value="Unassembled WGS sequence"/>
</dbReference>
<dbReference type="PIRSF" id="PIRSF001084">
    <property type="entry name" value="B-galactosidase"/>
    <property type="match status" value="1"/>
</dbReference>
<proteinExistence type="inferred from homology"/>
<comment type="catalytic activity">
    <reaction evidence="1 6">
        <text>Hydrolysis of terminal non-reducing beta-D-galactose residues in beta-D-galactosides.</text>
        <dbReference type="EC" id="3.2.1.23"/>
    </reaction>
</comment>